<dbReference type="SMART" id="SM00448">
    <property type="entry name" value="REC"/>
    <property type="match status" value="1"/>
</dbReference>
<dbReference type="AlphaFoldDB" id="U2YI47"/>
<keyword evidence="4" id="KW-1185">Reference proteome</keyword>
<evidence type="ECO:0000313" key="4">
    <source>
        <dbReference type="Proteomes" id="UP000016568"/>
    </source>
</evidence>
<dbReference type="SUPFAM" id="SSF52172">
    <property type="entry name" value="CheY-like"/>
    <property type="match status" value="1"/>
</dbReference>
<evidence type="ECO:0000259" key="2">
    <source>
        <dbReference type="PROSITE" id="PS50110"/>
    </source>
</evidence>
<dbReference type="Proteomes" id="UP000016568">
    <property type="component" value="Unassembled WGS sequence"/>
</dbReference>
<dbReference type="InterPro" id="IPR052048">
    <property type="entry name" value="ST_Response_Regulator"/>
</dbReference>
<feature type="domain" description="Response regulatory" evidence="2">
    <location>
        <begin position="1"/>
        <end position="108"/>
    </location>
</feature>
<organism evidence="3 4">
    <name type="scientific">Caenibius tardaugens NBRC 16725</name>
    <dbReference type="NCBI Taxonomy" id="1219035"/>
    <lineage>
        <taxon>Bacteria</taxon>
        <taxon>Pseudomonadati</taxon>
        <taxon>Pseudomonadota</taxon>
        <taxon>Alphaproteobacteria</taxon>
        <taxon>Sphingomonadales</taxon>
        <taxon>Erythrobacteraceae</taxon>
        <taxon>Caenibius</taxon>
    </lineage>
</organism>
<reference evidence="3 4" key="1">
    <citation type="submission" date="2013-09" db="EMBL/GenBank/DDBJ databases">
        <title>Whole genome shotgun sequence of Novosphingobium tardaugens NBRC 16725.</title>
        <authorList>
            <person name="Isaki S."/>
            <person name="Hosoyama A."/>
            <person name="Tsuchikane K."/>
            <person name="Katsumata H."/>
            <person name="Ando Y."/>
            <person name="Yamazaki S."/>
            <person name="Fujita N."/>
        </authorList>
    </citation>
    <scope>NUCLEOTIDE SEQUENCE [LARGE SCALE GENOMIC DNA]</scope>
    <source>
        <strain evidence="3 4">NBRC 16725</strain>
    </source>
</reference>
<dbReference type="PROSITE" id="PS50110">
    <property type="entry name" value="RESPONSE_REGULATORY"/>
    <property type="match status" value="1"/>
</dbReference>
<dbReference type="PANTHER" id="PTHR43228">
    <property type="entry name" value="TWO-COMPONENT RESPONSE REGULATOR"/>
    <property type="match status" value="1"/>
</dbReference>
<dbReference type="InterPro" id="IPR001789">
    <property type="entry name" value="Sig_transdc_resp-reg_receiver"/>
</dbReference>
<comment type="caution">
    <text evidence="3">The sequence shown here is derived from an EMBL/GenBank/DDBJ whole genome shotgun (WGS) entry which is preliminary data.</text>
</comment>
<keyword evidence="1" id="KW-0597">Phosphoprotein</keyword>
<dbReference type="Pfam" id="PF00072">
    <property type="entry name" value="Response_reg"/>
    <property type="match status" value="1"/>
</dbReference>
<dbReference type="GO" id="GO:0000160">
    <property type="term" value="P:phosphorelay signal transduction system"/>
    <property type="evidence" value="ECO:0007669"/>
    <property type="project" value="InterPro"/>
</dbReference>
<dbReference type="PANTHER" id="PTHR43228:SF1">
    <property type="entry name" value="TWO-COMPONENT RESPONSE REGULATOR ARR22"/>
    <property type="match status" value="1"/>
</dbReference>
<feature type="modified residue" description="4-aspartylphosphate" evidence="1">
    <location>
        <position position="41"/>
    </location>
</feature>
<name>U2YI47_9SPHN</name>
<dbReference type="eggNOG" id="COG0745">
    <property type="taxonomic scope" value="Bacteria"/>
</dbReference>
<evidence type="ECO:0000313" key="3">
    <source>
        <dbReference type="EMBL" id="GAD47717.1"/>
    </source>
</evidence>
<accession>U2YI47</accession>
<dbReference type="EMBL" id="BASZ01000001">
    <property type="protein sequence ID" value="GAD47717.1"/>
    <property type="molecule type" value="Genomic_DNA"/>
</dbReference>
<evidence type="ECO:0000256" key="1">
    <source>
        <dbReference type="PROSITE-ProRule" id="PRU00169"/>
    </source>
</evidence>
<dbReference type="InterPro" id="IPR011006">
    <property type="entry name" value="CheY-like_superfamily"/>
</dbReference>
<proteinExistence type="predicted"/>
<dbReference type="CDD" id="cd00156">
    <property type="entry name" value="REC"/>
    <property type="match status" value="1"/>
</dbReference>
<sequence>MIRKVSRSILETLRYEVTEAENGEEALAKCKAAMPDLIMLDWNMPVMSGLEFVTTLRGLDGGTQPKVVFCTTNRDEQAIHKGIEAGADEYVLKPFDHQSLQAKLQRIGAA</sequence>
<dbReference type="Gene3D" id="3.40.50.2300">
    <property type="match status" value="1"/>
</dbReference>
<protein>
    <submittedName>
        <fullName evidence="3">Chemotaxis protein CheY</fullName>
    </submittedName>
</protein>
<gene>
    <name evidence="3" type="primary">cheY</name>
    <name evidence="3" type="ORF">NT2_01_04910</name>
</gene>